<feature type="transmembrane region" description="Helical" evidence="1">
    <location>
        <begin position="434"/>
        <end position="462"/>
    </location>
</feature>
<proteinExistence type="predicted"/>
<keyword evidence="1" id="KW-0472">Membrane</keyword>
<evidence type="ECO:0000313" key="3">
    <source>
        <dbReference type="Proteomes" id="UP000641646"/>
    </source>
</evidence>
<reference evidence="2" key="1">
    <citation type="journal article" date="2015" name="ISME J.">
        <title>Draft Genome Sequence of Streptomyces incarnatus NRRL8089, which Produces the Nucleoside Antibiotic Sinefungin.</title>
        <authorList>
            <person name="Oshima K."/>
            <person name="Hattori M."/>
            <person name="Shimizu H."/>
            <person name="Fukuda K."/>
            <person name="Nemoto M."/>
            <person name="Inagaki K."/>
            <person name="Tamura T."/>
        </authorList>
    </citation>
    <scope>NUCLEOTIDE SEQUENCE</scope>
    <source>
        <strain evidence="2">FACHB-1375</strain>
    </source>
</reference>
<accession>A0A926ZJG2</accession>
<sequence length="469" mass="53405">MNPSPYIYYPSLDLFLYHLRDGLGESQEKIRENHAQFWANLPPETQVDFETEAKAANSDTIKLLELTQGKKTYPIQKRVVFGHQIGGYYYPLLLSDTYGLLVDCCIEEEQHSTILARCFQSLKEIINNKHGDLGKTWMISGYRDSSFSPEDIAKSAYHSFTGKDWQYVRTGKFLGADVFEVWQSPQSHYWQSIENGDGGDEEKSTVFIVIYPNQDTMAKAAQFYDSWLHLLCHRHKIFWAYRESRRISERLHNQLSLVNETIQQINKSQLDLSLLKRNIAFLSNYVIQLEQMEILNQAIEVNRQNYKAWLNHIINKASQEGDTNLKFLEEFNVITNQYQKQIQQDYATFQASLGILSSLRDTIRGIVEIEQAQSDRRIETQTRNFQNGVAVVGVGVGVASVTASAVSPFVEAITKQRSAKIENGKDIFIPSNALLNFSVSLIISLMLGLLASLIVATALGMLRSHDPPS</sequence>
<feature type="transmembrane region" description="Helical" evidence="1">
    <location>
        <begin position="389"/>
        <end position="413"/>
    </location>
</feature>
<dbReference type="EMBL" id="JACJPW010000102">
    <property type="protein sequence ID" value="MBD2184985.1"/>
    <property type="molecule type" value="Genomic_DNA"/>
</dbReference>
<dbReference type="AlphaFoldDB" id="A0A926ZJG2"/>
<keyword evidence="1" id="KW-0812">Transmembrane</keyword>
<organism evidence="2 3">
    <name type="scientific">Aerosakkonema funiforme FACHB-1375</name>
    <dbReference type="NCBI Taxonomy" id="2949571"/>
    <lineage>
        <taxon>Bacteria</taxon>
        <taxon>Bacillati</taxon>
        <taxon>Cyanobacteriota</taxon>
        <taxon>Cyanophyceae</taxon>
        <taxon>Oscillatoriophycideae</taxon>
        <taxon>Aerosakkonematales</taxon>
        <taxon>Aerosakkonemataceae</taxon>
        <taxon>Aerosakkonema</taxon>
    </lineage>
</organism>
<keyword evidence="1" id="KW-1133">Transmembrane helix</keyword>
<name>A0A926ZJG2_9CYAN</name>
<keyword evidence="3" id="KW-1185">Reference proteome</keyword>
<reference evidence="2" key="2">
    <citation type="submission" date="2020-08" db="EMBL/GenBank/DDBJ databases">
        <authorList>
            <person name="Chen M."/>
            <person name="Teng W."/>
            <person name="Zhao L."/>
            <person name="Hu C."/>
            <person name="Zhou Y."/>
            <person name="Han B."/>
            <person name="Song L."/>
            <person name="Shu W."/>
        </authorList>
    </citation>
    <scope>NUCLEOTIDE SEQUENCE</scope>
    <source>
        <strain evidence="2">FACHB-1375</strain>
    </source>
</reference>
<protein>
    <submittedName>
        <fullName evidence="2">Uncharacterized protein</fullName>
    </submittedName>
</protein>
<gene>
    <name evidence="2" type="ORF">H6G03_28595</name>
</gene>
<dbReference type="Proteomes" id="UP000641646">
    <property type="component" value="Unassembled WGS sequence"/>
</dbReference>
<evidence type="ECO:0000313" key="2">
    <source>
        <dbReference type="EMBL" id="MBD2184985.1"/>
    </source>
</evidence>
<comment type="caution">
    <text evidence="2">The sequence shown here is derived from an EMBL/GenBank/DDBJ whole genome shotgun (WGS) entry which is preliminary data.</text>
</comment>
<evidence type="ECO:0000256" key="1">
    <source>
        <dbReference type="SAM" id="Phobius"/>
    </source>
</evidence>
<dbReference type="RefSeq" id="WP_190472460.1">
    <property type="nucleotide sequence ID" value="NZ_JACJPW010000102.1"/>
</dbReference>